<evidence type="ECO:0000256" key="1">
    <source>
        <dbReference type="SAM" id="MobiDB-lite"/>
    </source>
</evidence>
<organism evidence="2 3">
    <name type="scientific">Tuber borchii</name>
    <name type="common">White truffle</name>
    <dbReference type="NCBI Taxonomy" id="42251"/>
    <lineage>
        <taxon>Eukaryota</taxon>
        <taxon>Fungi</taxon>
        <taxon>Dikarya</taxon>
        <taxon>Ascomycota</taxon>
        <taxon>Pezizomycotina</taxon>
        <taxon>Pezizomycetes</taxon>
        <taxon>Pezizales</taxon>
        <taxon>Tuberaceae</taxon>
        <taxon>Tuber</taxon>
    </lineage>
</organism>
<keyword evidence="3" id="KW-1185">Reference proteome</keyword>
<gene>
    <name evidence="2" type="ORF">B9Z19DRAFT_103391</name>
</gene>
<name>A0A2T6ZRG7_TUBBO</name>
<dbReference type="Proteomes" id="UP000244722">
    <property type="component" value="Unassembled WGS sequence"/>
</dbReference>
<feature type="region of interest" description="Disordered" evidence="1">
    <location>
        <begin position="1"/>
        <end position="23"/>
    </location>
</feature>
<accession>A0A2T6ZRG7</accession>
<sequence>MLSSPRSNSSNLPTTSPNSSTSFLSRTSSTLFFPRPVTSPGNAALLVRRSIGIPTPRVNDGYIPSSTIRSSRHTTTLTSAGLTNCGPICSVLVRARASDSRSVRRARAWVTTAAAVDFSSSDNGGGAESVWESCWRRDWPRGFGLAIGSKVGKQVI</sequence>
<dbReference type="EMBL" id="NESQ01000129">
    <property type="protein sequence ID" value="PUU78090.1"/>
    <property type="molecule type" value="Genomic_DNA"/>
</dbReference>
<proteinExistence type="predicted"/>
<protein>
    <submittedName>
        <fullName evidence="2">Uncharacterized protein</fullName>
    </submittedName>
</protein>
<reference evidence="2 3" key="1">
    <citation type="submission" date="2017-04" db="EMBL/GenBank/DDBJ databases">
        <title>Draft genome sequence of Tuber borchii Vittad., a whitish edible truffle.</title>
        <authorList>
            <consortium name="DOE Joint Genome Institute"/>
            <person name="Murat C."/>
            <person name="Kuo A."/>
            <person name="Barry K.W."/>
            <person name="Clum A."/>
            <person name="Dockter R.B."/>
            <person name="Fauchery L."/>
            <person name="Iotti M."/>
            <person name="Kohler A."/>
            <person name="Labutti K."/>
            <person name="Lindquist E.A."/>
            <person name="Lipzen A."/>
            <person name="Ohm R.A."/>
            <person name="Wang M."/>
            <person name="Grigoriev I.V."/>
            <person name="Zambonelli A."/>
            <person name="Martin F.M."/>
        </authorList>
    </citation>
    <scope>NUCLEOTIDE SEQUENCE [LARGE SCALE GENOMIC DNA]</scope>
    <source>
        <strain evidence="2 3">Tbo3840</strain>
    </source>
</reference>
<comment type="caution">
    <text evidence="2">The sequence shown here is derived from an EMBL/GenBank/DDBJ whole genome shotgun (WGS) entry which is preliminary data.</text>
</comment>
<evidence type="ECO:0000313" key="2">
    <source>
        <dbReference type="EMBL" id="PUU78090.1"/>
    </source>
</evidence>
<dbReference type="AlphaFoldDB" id="A0A2T6ZRG7"/>
<evidence type="ECO:0000313" key="3">
    <source>
        <dbReference type="Proteomes" id="UP000244722"/>
    </source>
</evidence>